<feature type="active site" description="Nucleophile" evidence="5">
    <location>
        <position position="336"/>
    </location>
</feature>
<organism evidence="7 8">
    <name type="scientific">Sphingomonas gellani</name>
    <dbReference type="NCBI Taxonomy" id="1166340"/>
    <lineage>
        <taxon>Bacteria</taxon>
        <taxon>Pseudomonadati</taxon>
        <taxon>Pseudomonadota</taxon>
        <taxon>Alphaproteobacteria</taxon>
        <taxon>Sphingomonadales</taxon>
        <taxon>Sphingomonadaceae</taxon>
        <taxon>Sphingomonas</taxon>
    </lineage>
</organism>
<dbReference type="InterPro" id="IPR029063">
    <property type="entry name" value="SAM-dependent_MTases_sf"/>
</dbReference>
<evidence type="ECO:0000313" key="8">
    <source>
        <dbReference type="Proteomes" id="UP000199206"/>
    </source>
</evidence>
<dbReference type="Gene3D" id="3.40.50.150">
    <property type="entry name" value="Vaccinia Virus protein VP39"/>
    <property type="match status" value="1"/>
</dbReference>
<keyword evidence="2 5" id="KW-0808">Transferase</keyword>
<dbReference type="RefSeq" id="WP_093664112.1">
    <property type="nucleotide sequence ID" value="NZ_FOCF01000001.1"/>
</dbReference>
<gene>
    <name evidence="7" type="ORF">SAMN05192583_0825</name>
</gene>
<dbReference type="PANTHER" id="PTHR22807:SF53">
    <property type="entry name" value="RIBOSOMAL RNA SMALL SUBUNIT METHYLTRANSFERASE B-RELATED"/>
    <property type="match status" value="1"/>
</dbReference>
<dbReference type="InterPro" id="IPR049560">
    <property type="entry name" value="MeTrfase_RsmB-F_NOP2_cat"/>
</dbReference>
<dbReference type="GO" id="GO:0003723">
    <property type="term" value="F:RNA binding"/>
    <property type="evidence" value="ECO:0007669"/>
    <property type="project" value="UniProtKB-UniRule"/>
</dbReference>
<evidence type="ECO:0000256" key="4">
    <source>
        <dbReference type="ARBA" id="ARBA00022884"/>
    </source>
</evidence>
<comment type="caution">
    <text evidence="5">Lacks conserved residue(s) required for the propagation of feature annotation.</text>
</comment>
<dbReference type="STRING" id="1166340.SAMN05192583_0825"/>
<dbReference type="InterPro" id="IPR001678">
    <property type="entry name" value="MeTrfase_RsmB-F_NOP2_dom"/>
</dbReference>
<evidence type="ECO:0000256" key="3">
    <source>
        <dbReference type="ARBA" id="ARBA00022691"/>
    </source>
</evidence>
<dbReference type="GO" id="GO:0008173">
    <property type="term" value="F:RNA methyltransferase activity"/>
    <property type="evidence" value="ECO:0007669"/>
    <property type="project" value="InterPro"/>
</dbReference>
<dbReference type="PROSITE" id="PS51686">
    <property type="entry name" value="SAM_MT_RSMB_NOP"/>
    <property type="match status" value="1"/>
</dbReference>
<evidence type="ECO:0000313" key="7">
    <source>
        <dbReference type="EMBL" id="SEM61288.1"/>
    </source>
</evidence>
<evidence type="ECO:0000256" key="2">
    <source>
        <dbReference type="ARBA" id="ARBA00022679"/>
    </source>
</evidence>
<feature type="binding site" evidence="5">
    <location>
        <position position="235"/>
    </location>
    <ligand>
        <name>S-adenosyl-L-methionine</name>
        <dbReference type="ChEBI" id="CHEBI:59789"/>
    </ligand>
</feature>
<feature type="binding site" evidence="5">
    <location>
        <position position="262"/>
    </location>
    <ligand>
        <name>S-adenosyl-L-methionine</name>
        <dbReference type="ChEBI" id="CHEBI:59789"/>
    </ligand>
</feature>
<dbReference type="SUPFAM" id="SSF53335">
    <property type="entry name" value="S-adenosyl-L-methionine-dependent methyltransferases"/>
    <property type="match status" value="1"/>
</dbReference>
<dbReference type="PRINTS" id="PR02008">
    <property type="entry name" value="RCMTFAMILY"/>
</dbReference>
<keyword evidence="1 5" id="KW-0489">Methyltransferase</keyword>
<dbReference type="CDD" id="cd02440">
    <property type="entry name" value="AdoMet_MTases"/>
    <property type="match status" value="1"/>
</dbReference>
<keyword evidence="4 5" id="KW-0694">RNA-binding</keyword>
<comment type="similarity">
    <text evidence="5">Belongs to the class I-like SAM-binding methyltransferase superfamily. RsmB/NOP family.</text>
</comment>
<dbReference type="AlphaFoldDB" id="A0A1H7ZUP0"/>
<dbReference type="EMBL" id="FOCF01000001">
    <property type="protein sequence ID" value="SEM61288.1"/>
    <property type="molecule type" value="Genomic_DNA"/>
</dbReference>
<reference evidence="8" key="1">
    <citation type="submission" date="2016-10" db="EMBL/GenBank/DDBJ databases">
        <authorList>
            <person name="Varghese N."/>
            <person name="Submissions S."/>
        </authorList>
    </citation>
    <scope>NUCLEOTIDE SEQUENCE [LARGE SCALE GENOMIC DNA]</scope>
    <source>
        <strain evidence="8">S6-262</strain>
    </source>
</reference>
<dbReference type="PANTHER" id="PTHR22807">
    <property type="entry name" value="NOP2 YEAST -RELATED NOL1/NOP2/FMU SUN DOMAIN-CONTAINING"/>
    <property type="match status" value="1"/>
</dbReference>
<keyword evidence="8" id="KW-1185">Reference proteome</keyword>
<proteinExistence type="inferred from homology"/>
<dbReference type="Pfam" id="PF01189">
    <property type="entry name" value="Methyltr_RsmB-F"/>
    <property type="match status" value="1"/>
</dbReference>
<feature type="domain" description="SAM-dependent MTase RsmB/NOP-type" evidence="6">
    <location>
        <begin position="116"/>
        <end position="394"/>
    </location>
</feature>
<dbReference type="OrthoDB" id="9810297at2"/>
<evidence type="ECO:0000256" key="1">
    <source>
        <dbReference type="ARBA" id="ARBA00022603"/>
    </source>
</evidence>
<protein>
    <submittedName>
        <fullName evidence="7">16S rRNA (Cytosine967-C5)-methyltransferase</fullName>
    </submittedName>
</protein>
<dbReference type="InterPro" id="IPR023267">
    <property type="entry name" value="RCMT"/>
</dbReference>
<dbReference type="Proteomes" id="UP000199206">
    <property type="component" value="Unassembled WGS sequence"/>
</dbReference>
<accession>A0A1H7ZUP0</accession>
<dbReference type="GO" id="GO:0001510">
    <property type="term" value="P:RNA methylation"/>
    <property type="evidence" value="ECO:0007669"/>
    <property type="project" value="InterPro"/>
</dbReference>
<sequence>MTPAARVQAAIELLDDIIAAASGGGAAADTLIGRYFAARRYAGSKDRRAVRELVYRAIRHSGEAPPSGRAVMVALADADPGLASSFDGSAHGPEPIIANEPRAVAGVVPAWLEKAMVRSGLSADAMAALVGRAPLDLRVNRLKAEREPLLREIEGAAAVPGLPNAMRLATGTAVEQLPMMVDGLAEIQDAGSQAVTLAVPAEPGAVIVDLCAGAGGKTLALAAAMEDWGRLIACDTDRARLSRLAPRAEGAGVSIAEIRLLDPNRETDRLTDLAGAADAVLVDAPCSGTGTWRRNPEARWRLNPARLERLVQTQRRLLDLAAMLVRPGGVLVHVVCSLLDEEGSDQVETFLAAHAGWAVEVPVLPLGRPHGHGVRMDPLNDDTDGFFVARLRAP</sequence>
<feature type="binding site" evidence="5">
    <location>
        <position position="283"/>
    </location>
    <ligand>
        <name>S-adenosyl-L-methionine</name>
        <dbReference type="ChEBI" id="CHEBI:59789"/>
    </ligand>
</feature>
<evidence type="ECO:0000256" key="5">
    <source>
        <dbReference type="PROSITE-ProRule" id="PRU01023"/>
    </source>
</evidence>
<evidence type="ECO:0000259" key="6">
    <source>
        <dbReference type="PROSITE" id="PS51686"/>
    </source>
</evidence>
<keyword evidence="3 5" id="KW-0949">S-adenosyl-L-methionine</keyword>
<name>A0A1H7ZUP0_9SPHN</name>